<dbReference type="Proteomes" id="UP001279734">
    <property type="component" value="Unassembled WGS sequence"/>
</dbReference>
<sequence length="170" mass="18188">MSTNKPKHPGKSHTAESPTKLCCFPSASQNRTIASHKKLPAFSRFASSRSSNTANLQNKTRNPYCPYVLLQPLDALQNSEDSIHLDCLGEGVDDCAHDLAESASGCIVASVDPKTDIQDPSVRGKAIRFESSLVDGISVHVGSSTDQLEPSSTHLLSDGVLQKVDTMAHS</sequence>
<keyword evidence="2" id="KW-1185">Reference proteome</keyword>
<evidence type="ECO:0000313" key="2">
    <source>
        <dbReference type="Proteomes" id="UP001279734"/>
    </source>
</evidence>
<dbReference type="EMBL" id="BSYO01000016">
    <property type="protein sequence ID" value="GMH16144.1"/>
    <property type="molecule type" value="Genomic_DNA"/>
</dbReference>
<organism evidence="1 2">
    <name type="scientific">Nepenthes gracilis</name>
    <name type="common">Slender pitcher plant</name>
    <dbReference type="NCBI Taxonomy" id="150966"/>
    <lineage>
        <taxon>Eukaryota</taxon>
        <taxon>Viridiplantae</taxon>
        <taxon>Streptophyta</taxon>
        <taxon>Embryophyta</taxon>
        <taxon>Tracheophyta</taxon>
        <taxon>Spermatophyta</taxon>
        <taxon>Magnoliopsida</taxon>
        <taxon>eudicotyledons</taxon>
        <taxon>Gunneridae</taxon>
        <taxon>Pentapetalae</taxon>
        <taxon>Caryophyllales</taxon>
        <taxon>Nepenthaceae</taxon>
        <taxon>Nepenthes</taxon>
    </lineage>
</organism>
<name>A0AAD3SSQ8_NEPGR</name>
<evidence type="ECO:0000313" key="1">
    <source>
        <dbReference type="EMBL" id="GMH16144.1"/>
    </source>
</evidence>
<protein>
    <submittedName>
        <fullName evidence="1">Uncharacterized protein</fullName>
    </submittedName>
</protein>
<dbReference type="AlphaFoldDB" id="A0AAD3SSQ8"/>
<comment type="caution">
    <text evidence="1">The sequence shown here is derived from an EMBL/GenBank/DDBJ whole genome shotgun (WGS) entry which is preliminary data.</text>
</comment>
<accession>A0AAD3SSQ8</accession>
<proteinExistence type="predicted"/>
<reference evidence="1" key="1">
    <citation type="submission" date="2023-05" db="EMBL/GenBank/DDBJ databases">
        <title>Nepenthes gracilis genome sequencing.</title>
        <authorList>
            <person name="Fukushima K."/>
        </authorList>
    </citation>
    <scope>NUCLEOTIDE SEQUENCE</scope>
    <source>
        <strain evidence="1">SING2019-196</strain>
    </source>
</reference>
<gene>
    <name evidence="1" type="ORF">Nepgr_017985</name>
</gene>